<evidence type="ECO:0000256" key="7">
    <source>
        <dbReference type="ARBA" id="ARBA00023201"/>
    </source>
</evidence>
<feature type="domain" description="NqrA N-terminal barrel-sandwich hybrid" evidence="9">
    <location>
        <begin position="6"/>
        <end position="97"/>
    </location>
</feature>
<evidence type="ECO:0000256" key="4">
    <source>
        <dbReference type="ARBA" id="ARBA00023053"/>
    </source>
</evidence>
<dbReference type="InterPro" id="IPR056148">
    <property type="entry name" value="NQRA_2nd"/>
</dbReference>
<keyword evidence="5 8" id="KW-0406">Ion transport</keyword>
<keyword evidence="6 8" id="KW-0830">Ubiquinone</keyword>
<comment type="subunit">
    <text evidence="8">Composed of six subunits; NqrA, NqrB, NqrC, NqrD, NqrE and NqrF.</text>
</comment>
<sequence>MTHQFKLSKGFDLPIDGEPSQAVLDSPLVSTVGLVGDDYIGMKPTMLVSEGDSVEIGQPLFTDKKNHDVPFTAPAAGKVVAVNRGAKRKFESIVIELGEFAERRFVSYQDHNLAQLSRDDVRKNLIDSGLWTTLRSRPFGKIPAPDSAPHAIFVTAIDTNPLAADPQVVLADKPAEFKAGLEVLSRLTDGVTYLCKASGATLPGEDLSCVEVAEFDGPHPAGLPGTHMHLLAPVSLSRSNWHVNYQDVVAIGHLFLTGQLSNERTISLAGPAVGTPRLVKTIVGANLTELCLGESQANVRTVSGSVLSGRKSAAPVDFLGRYDLQVTRLVEGNHRDFIGWMLPGFGRFSLSRVYASAWPPLNTPSRRFKFTTSTEGSHRAIVPLGLYEKVLPLDLMPTALLKSLCTGDTEESQMLGCLELTEEDLGLCTFVCPSKNEYGPMLRKSLTTIEVEG</sequence>
<dbReference type="NCBIfam" id="TIGR01936">
    <property type="entry name" value="nqrA"/>
    <property type="match status" value="1"/>
</dbReference>
<dbReference type="AlphaFoldDB" id="A0A5C5ZSL7"/>
<dbReference type="Pfam" id="PF05896">
    <property type="entry name" value="NQRA_N"/>
    <property type="match status" value="1"/>
</dbReference>
<name>A0A5C5ZSL7_9BACT</name>
<evidence type="ECO:0000256" key="8">
    <source>
        <dbReference type="HAMAP-Rule" id="MF_00425"/>
    </source>
</evidence>
<keyword evidence="1 8" id="KW-0813">Transport</keyword>
<evidence type="ECO:0000313" key="13">
    <source>
        <dbReference type="Proteomes" id="UP000315440"/>
    </source>
</evidence>
<keyword evidence="13" id="KW-1185">Reference proteome</keyword>
<comment type="caution">
    <text evidence="12">The sequence shown here is derived from an EMBL/GenBank/DDBJ whole genome shotgun (WGS) entry which is preliminary data.</text>
</comment>
<evidence type="ECO:0000256" key="1">
    <source>
        <dbReference type="ARBA" id="ARBA00022448"/>
    </source>
</evidence>
<dbReference type="HAMAP" id="MF_00425">
    <property type="entry name" value="NqrA"/>
    <property type="match status" value="1"/>
</dbReference>
<dbReference type="GO" id="GO:0006814">
    <property type="term" value="P:sodium ion transport"/>
    <property type="evidence" value="ECO:0007669"/>
    <property type="project" value="UniProtKB-UniRule"/>
</dbReference>
<dbReference type="EC" id="7.2.1.1" evidence="8"/>
<comment type="function">
    <text evidence="8">NQR complex catalyzes the reduction of ubiquinone-1 to ubiquinol by two successive reactions, coupled with the transport of Na(+) ions from the cytoplasm to the periplasm. NqrA to NqrE are probably involved in the second step, the conversion of ubisemiquinone to ubiquinol.</text>
</comment>
<comment type="similarity">
    <text evidence="8">Belongs to the NqrA family.</text>
</comment>
<dbReference type="RefSeq" id="WP_146396859.1">
    <property type="nucleotide sequence ID" value="NZ_SJPQ01000001.1"/>
</dbReference>
<dbReference type="InterPro" id="IPR008703">
    <property type="entry name" value="NqrA"/>
</dbReference>
<dbReference type="EMBL" id="SJPQ01000001">
    <property type="protein sequence ID" value="TWT90226.1"/>
    <property type="molecule type" value="Genomic_DNA"/>
</dbReference>
<evidence type="ECO:0000256" key="3">
    <source>
        <dbReference type="ARBA" id="ARBA00023027"/>
    </source>
</evidence>
<dbReference type="Proteomes" id="UP000315440">
    <property type="component" value="Unassembled WGS sequence"/>
</dbReference>
<evidence type="ECO:0000259" key="9">
    <source>
        <dbReference type="Pfam" id="PF05896"/>
    </source>
</evidence>
<evidence type="ECO:0000259" key="11">
    <source>
        <dbReference type="Pfam" id="PF24836"/>
    </source>
</evidence>
<dbReference type="Pfam" id="PF24836">
    <property type="entry name" value="NQRA_2nd"/>
    <property type="match status" value="1"/>
</dbReference>
<dbReference type="PANTHER" id="PTHR37839">
    <property type="entry name" value="NA(+)-TRANSLOCATING NADH-QUINONE REDUCTASE SUBUNIT A"/>
    <property type="match status" value="1"/>
</dbReference>
<proteinExistence type="inferred from homology"/>
<dbReference type="PANTHER" id="PTHR37839:SF1">
    <property type="entry name" value="NA(+)-TRANSLOCATING NADH-QUINONE REDUCTASE SUBUNIT A"/>
    <property type="match status" value="1"/>
</dbReference>
<evidence type="ECO:0000256" key="2">
    <source>
        <dbReference type="ARBA" id="ARBA00022967"/>
    </source>
</evidence>
<accession>A0A5C5ZSL7</accession>
<evidence type="ECO:0000313" key="12">
    <source>
        <dbReference type="EMBL" id="TWT90226.1"/>
    </source>
</evidence>
<reference evidence="12 13" key="1">
    <citation type="submission" date="2019-02" db="EMBL/GenBank/DDBJ databases">
        <title>Deep-cultivation of Planctomycetes and their phenomic and genomic characterization uncovers novel biology.</title>
        <authorList>
            <person name="Wiegand S."/>
            <person name="Jogler M."/>
            <person name="Boedeker C."/>
            <person name="Pinto D."/>
            <person name="Vollmers J."/>
            <person name="Rivas-Marin E."/>
            <person name="Kohn T."/>
            <person name="Peeters S.H."/>
            <person name="Heuer A."/>
            <person name="Rast P."/>
            <person name="Oberbeckmann S."/>
            <person name="Bunk B."/>
            <person name="Jeske O."/>
            <person name="Meyerdierks A."/>
            <person name="Storesund J.E."/>
            <person name="Kallscheuer N."/>
            <person name="Luecker S."/>
            <person name="Lage O.M."/>
            <person name="Pohl T."/>
            <person name="Merkel B.J."/>
            <person name="Hornburger P."/>
            <person name="Mueller R.-W."/>
            <person name="Bruemmer F."/>
            <person name="Labrenz M."/>
            <person name="Spormann A.M."/>
            <person name="Op Den Camp H."/>
            <person name="Overmann J."/>
            <person name="Amann R."/>
            <person name="Jetten M.S.M."/>
            <person name="Mascher T."/>
            <person name="Medema M.H."/>
            <person name="Devos D.P."/>
            <person name="Kaster A.-K."/>
            <person name="Ovreas L."/>
            <person name="Rohde M."/>
            <person name="Galperin M.Y."/>
            <person name="Jogler C."/>
        </authorList>
    </citation>
    <scope>NUCLEOTIDE SEQUENCE [LARGE SCALE GENOMIC DNA]</scope>
    <source>
        <strain evidence="12 13">Mal64</strain>
    </source>
</reference>
<keyword evidence="7 8" id="KW-0739">Sodium transport</keyword>
<keyword evidence="4 8" id="KW-0915">Sodium</keyword>
<comment type="catalytic activity">
    <reaction evidence="8">
        <text>a ubiquinone + n Na(+)(in) + NADH + H(+) = a ubiquinol + n Na(+)(out) + NAD(+)</text>
        <dbReference type="Rhea" id="RHEA:47748"/>
        <dbReference type="Rhea" id="RHEA-COMP:9565"/>
        <dbReference type="Rhea" id="RHEA-COMP:9566"/>
        <dbReference type="ChEBI" id="CHEBI:15378"/>
        <dbReference type="ChEBI" id="CHEBI:16389"/>
        <dbReference type="ChEBI" id="CHEBI:17976"/>
        <dbReference type="ChEBI" id="CHEBI:29101"/>
        <dbReference type="ChEBI" id="CHEBI:57540"/>
        <dbReference type="ChEBI" id="CHEBI:57945"/>
        <dbReference type="EC" id="7.2.1.1"/>
    </reaction>
</comment>
<dbReference type="GO" id="GO:0016655">
    <property type="term" value="F:oxidoreductase activity, acting on NAD(P)H, quinone or similar compound as acceptor"/>
    <property type="evidence" value="ECO:0007669"/>
    <property type="project" value="UniProtKB-UniRule"/>
</dbReference>
<organism evidence="12 13">
    <name type="scientific">Pseudobythopirellula maris</name>
    <dbReference type="NCBI Taxonomy" id="2527991"/>
    <lineage>
        <taxon>Bacteria</taxon>
        <taxon>Pseudomonadati</taxon>
        <taxon>Planctomycetota</taxon>
        <taxon>Planctomycetia</taxon>
        <taxon>Pirellulales</taxon>
        <taxon>Lacipirellulaceae</taxon>
        <taxon>Pseudobythopirellula</taxon>
    </lineage>
</organism>
<keyword evidence="3 8" id="KW-0520">NAD</keyword>
<gene>
    <name evidence="8 12" type="primary">nqrA</name>
    <name evidence="12" type="ORF">Mal64_06100</name>
</gene>
<keyword evidence="12" id="KW-0560">Oxidoreductase</keyword>
<keyword evidence="2 8" id="KW-1278">Translocase</keyword>
<dbReference type="OrthoDB" id="9774536at2"/>
<dbReference type="NCBIfam" id="NF003759">
    <property type="entry name" value="PRK05352.1-2"/>
    <property type="match status" value="1"/>
</dbReference>
<protein>
    <recommendedName>
        <fullName evidence="8">Na(+)-translocating NADH-quinone reductase subunit A</fullName>
        <shortName evidence="8">Na(+)-NQR subunit A</shortName>
        <shortName evidence="8">Na(+)-translocating NQR subunit A</shortName>
        <ecNumber evidence="8">7.2.1.1</ecNumber>
    </recommendedName>
    <alternativeName>
        <fullName evidence="8">NQR complex subunit A</fullName>
    </alternativeName>
    <alternativeName>
        <fullName evidence="8">NQR-1 subunit A</fullName>
    </alternativeName>
</protein>
<evidence type="ECO:0000256" key="6">
    <source>
        <dbReference type="ARBA" id="ARBA00023075"/>
    </source>
</evidence>
<evidence type="ECO:0000256" key="5">
    <source>
        <dbReference type="ARBA" id="ARBA00023065"/>
    </source>
</evidence>
<feature type="domain" description="Na(+)-translocating NADH-quinone reductase subunit A C-terminal" evidence="10">
    <location>
        <begin position="265"/>
        <end position="312"/>
    </location>
</feature>
<dbReference type="Pfam" id="PF11973">
    <property type="entry name" value="NQRA_SLBB"/>
    <property type="match status" value="1"/>
</dbReference>
<dbReference type="InterPro" id="IPR056147">
    <property type="entry name" value="NQRA_N"/>
</dbReference>
<dbReference type="InterPro" id="IPR022615">
    <property type="entry name" value="NqrA_C_domain"/>
</dbReference>
<evidence type="ECO:0000259" key="10">
    <source>
        <dbReference type="Pfam" id="PF11973"/>
    </source>
</evidence>
<feature type="domain" description="NqrA second alpha/beta" evidence="11">
    <location>
        <begin position="116"/>
        <end position="260"/>
    </location>
</feature>